<name>A0A846H5I7_9CYAN</name>
<keyword evidence="2" id="KW-1185">Reference proteome</keyword>
<accession>A0A846H5I7</accession>
<evidence type="ECO:0000313" key="1">
    <source>
        <dbReference type="EMBL" id="NEU71849.1"/>
    </source>
</evidence>
<sequence>MNTTEQKEKNLSTEEILTEKLDWLLKTLSDSQTTAYNSTTLLIELSKFLEKWHETCEEVNTKHQKLSQEIILIRELLISTEVKQSRLDEKLEILLKIIANQSEQLTQINQVLKSMELNNSYHQSSQQVNQKTSSDSDLVPLPIDAYKGFF</sequence>
<dbReference type="AlphaFoldDB" id="A0A846H5I7"/>
<proteinExistence type="predicted"/>
<dbReference type="EMBL" id="JTCM02000005">
    <property type="protein sequence ID" value="NEU71849.1"/>
    <property type="molecule type" value="Genomic_DNA"/>
</dbReference>
<reference evidence="1 2" key="1">
    <citation type="journal article" date="2015" name="Genome Announc.">
        <title>Draft Genome Sequence of Cyanobacterium Hassallia byssoidea Strain VB512170, Isolated from Monuments in India.</title>
        <authorList>
            <person name="Singh D."/>
            <person name="Chandrababunaidu M.M."/>
            <person name="Panda A."/>
            <person name="Sen D."/>
            <person name="Bhattacharyya S."/>
            <person name="Adhikary S.P."/>
            <person name="Tripathy S."/>
        </authorList>
    </citation>
    <scope>NUCLEOTIDE SEQUENCE [LARGE SCALE GENOMIC DNA]</scope>
    <source>
        <strain evidence="1 2">VB512170</strain>
    </source>
</reference>
<dbReference type="Proteomes" id="UP000031549">
    <property type="component" value="Unassembled WGS sequence"/>
</dbReference>
<gene>
    <name evidence="1" type="ORF">PI95_004475</name>
</gene>
<protein>
    <submittedName>
        <fullName evidence="1">Uncharacterized protein</fullName>
    </submittedName>
</protein>
<evidence type="ECO:0000313" key="2">
    <source>
        <dbReference type="Proteomes" id="UP000031549"/>
    </source>
</evidence>
<organism evidence="1 2">
    <name type="scientific">Hassallia byssoidea VB512170</name>
    <dbReference type="NCBI Taxonomy" id="1304833"/>
    <lineage>
        <taxon>Bacteria</taxon>
        <taxon>Bacillati</taxon>
        <taxon>Cyanobacteriota</taxon>
        <taxon>Cyanophyceae</taxon>
        <taxon>Nostocales</taxon>
        <taxon>Tolypothrichaceae</taxon>
        <taxon>Hassallia</taxon>
    </lineage>
</organism>
<dbReference type="RefSeq" id="WP_163518602.1">
    <property type="nucleotide sequence ID" value="NZ_JTCM02000005.1"/>
</dbReference>
<comment type="caution">
    <text evidence="1">The sequence shown here is derived from an EMBL/GenBank/DDBJ whole genome shotgun (WGS) entry which is preliminary data.</text>
</comment>